<dbReference type="InterPro" id="IPR027417">
    <property type="entry name" value="P-loop_NTPase"/>
</dbReference>
<proteinExistence type="predicted"/>
<protein>
    <submittedName>
        <fullName evidence="7">ABC-2 type transport system ATP-binding protein</fullName>
    </submittedName>
</protein>
<keyword evidence="8" id="KW-1185">Reference proteome</keyword>
<evidence type="ECO:0000256" key="5">
    <source>
        <dbReference type="ARBA" id="ARBA00023251"/>
    </source>
</evidence>
<dbReference type="RefSeq" id="WP_091529687.1">
    <property type="nucleotide sequence ID" value="NZ_LT629772.1"/>
</dbReference>
<evidence type="ECO:0000313" key="8">
    <source>
        <dbReference type="Proteomes" id="UP000199103"/>
    </source>
</evidence>
<gene>
    <name evidence="7" type="ORF">SAMN04489812_5511</name>
</gene>
<evidence type="ECO:0000313" key="7">
    <source>
        <dbReference type="EMBL" id="SDT38168.1"/>
    </source>
</evidence>
<evidence type="ECO:0000256" key="3">
    <source>
        <dbReference type="ARBA" id="ARBA00022741"/>
    </source>
</evidence>
<dbReference type="Proteomes" id="UP000199103">
    <property type="component" value="Chromosome I"/>
</dbReference>
<keyword evidence="4 7" id="KW-0067">ATP-binding</keyword>
<dbReference type="EMBL" id="LT629772">
    <property type="protein sequence ID" value="SDT38168.1"/>
    <property type="molecule type" value="Genomic_DNA"/>
</dbReference>
<evidence type="ECO:0000256" key="1">
    <source>
        <dbReference type="ARBA" id="ARBA00004202"/>
    </source>
</evidence>
<dbReference type="InterPro" id="IPR003439">
    <property type="entry name" value="ABC_transporter-like_ATP-bd"/>
</dbReference>
<dbReference type="Gene3D" id="3.40.50.300">
    <property type="entry name" value="P-loop containing nucleotide triphosphate hydrolases"/>
    <property type="match status" value="1"/>
</dbReference>
<evidence type="ECO:0000256" key="4">
    <source>
        <dbReference type="ARBA" id="ARBA00022840"/>
    </source>
</evidence>
<sequence>MSGPAIRVDQLGKTYLVPEREGGLRAAVTALFRRRTRAVDAVRGISFGIEAGEVVGFLGPNGAGKTTTLKMLSGLLHPSAGAAEVFGYTPWQRDRNYLGRMTLIMGQRSQLQWDIPVVDSYRLNKAIFQISDADFAARLGELTELLELSELLRKPARNLSLGERMKCEFAGSLLHRPQVLFLDEPTIGLDVAMQRRIRSFVAEYNARTGACVILTSHYMADVEALCKRVIVIHHGELLFDGPLTELVRAFAPDKTITVELVAGAIATQAEVLALAGQRLPGVAVQPTETGWQVRLPSDHTAAVAGRLLAGLEVADLTIEEEPIEAVIEKVFAVEAGGHDQAGAHDQSGGRR</sequence>
<evidence type="ECO:0000259" key="6">
    <source>
        <dbReference type="PROSITE" id="PS50893"/>
    </source>
</evidence>
<dbReference type="GO" id="GO:0046677">
    <property type="term" value="P:response to antibiotic"/>
    <property type="evidence" value="ECO:0007669"/>
    <property type="project" value="UniProtKB-KW"/>
</dbReference>
<dbReference type="PANTHER" id="PTHR42711:SF4">
    <property type="entry name" value="ABC TRANSPORTER RELATED"/>
    <property type="match status" value="1"/>
</dbReference>
<dbReference type="Pfam" id="PF00005">
    <property type="entry name" value="ABC_tran"/>
    <property type="match status" value="1"/>
</dbReference>
<keyword evidence="3" id="KW-0547">Nucleotide-binding</keyword>
<dbReference type="SUPFAM" id="SSF52540">
    <property type="entry name" value="P-loop containing nucleoside triphosphate hydrolases"/>
    <property type="match status" value="1"/>
</dbReference>
<dbReference type="GO" id="GO:0005886">
    <property type="term" value="C:plasma membrane"/>
    <property type="evidence" value="ECO:0007669"/>
    <property type="project" value="UniProtKB-SubCell"/>
</dbReference>
<keyword evidence="5" id="KW-0046">Antibiotic resistance</keyword>
<evidence type="ECO:0000256" key="2">
    <source>
        <dbReference type="ARBA" id="ARBA00022448"/>
    </source>
</evidence>
<keyword evidence="2" id="KW-0813">Transport</keyword>
<dbReference type="STRING" id="630515.SAMN04489812_5511"/>
<dbReference type="GO" id="GO:0005524">
    <property type="term" value="F:ATP binding"/>
    <property type="evidence" value="ECO:0007669"/>
    <property type="project" value="UniProtKB-KW"/>
</dbReference>
<dbReference type="AlphaFoldDB" id="A0A1H1ZWQ6"/>
<reference evidence="7 8" key="1">
    <citation type="submission" date="2016-10" db="EMBL/GenBank/DDBJ databases">
        <authorList>
            <person name="de Groot N.N."/>
        </authorList>
    </citation>
    <scope>NUCLEOTIDE SEQUENCE [LARGE SCALE GENOMIC DNA]</scope>
    <source>
        <strain evidence="7 8">DSM 21800</strain>
    </source>
</reference>
<dbReference type="OrthoDB" id="9804819at2"/>
<dbReference type="PANTHER" id="PTHR42711">
    <property type="entry name" value="ABC TRANSPORTER ATP-BINDING PROTEIN"/>
    <property type="match status" value="1"/>
</dbReference>
<dbReference type="SMART" id="SM00382">
    <property type="entry name" value="AAA"/>
    <property type="match status" value="1"/>
</dbReference>
<dbReference type="InterPro" id="IPR050763">
    <property type="entry name" value="ABC_transporter_ATP-binding"/>
</dbReference>
<accession>A0A1H1ZWQ6</accession>
<dbReference type="GO" id="GO:0016887">
    <property type="term" value="F:ATP hydrolysis activity"/>
    <property type="evidence" value="ECO:0007669"/>
    <property type="project" value="InterPro"/>
</dbReference>
<dbReference type="PROSITE" id="PS50893">
    <property type="entry name" value="ABC_TRANSPORTER_2"/>
    <property type="match status" value="1"/>
</dbReference>
<comment type="subcellular location">
    <subcellularLocation>
        <location evidence="1">Cell membrane</location>
        <topology evidence="1">Peripheral membrane protein</topology>
    </subcellularLocation>
</comment>
<name>A0A1H1ZWQ6_9ACTN</name>
<organism evidence="7 8">
    <name type="scientific">Microlunatus soli</name>
    <dbReference type="NCBI Taxonomy" id="630515"/>
    <lineage>
        <taxon>Bacteria</taxon>
        <taxon>Bacillati</taxon>
        <taxon>Actinomycetota</taxon>
        <taxon>Actinomycetes</taxon>
        <taxon>Propionibacteriales</taxon>
        <taxon>Propionibacteriaceae</taxon>
        <taxon>Microlunatus</taxon>
    </lineage>
</organism>
<dbReference type="InterPro" id="IPR003593">
    <property type="entry name" value="AAA+_ATPase"/>
</dbReference>
<feature type="domain" description="ABC transporter" evidence="6">
    <location>
        <begin position="6"/>
        <end position="259"/>
    </location>
</feature>